<dbReference type="KEGG" id="sfc:Spiaf_1210"/>
<accession>H9UIE5</accession>
<name>H9UIE5_SPIAZ</name>
<dbReference type="Proteomes" id="UP000007383">
    <property type="component" value="Chromosome"/>
</dbReference>
<evidence type="ECO:0000313" key="2">
    <source>
        <dbReference type="Proteomes" id="UP000007383"/>
    </source>
</evidence>
<dbReference type="HOGENOM" id="CLU_798888_0_0_12"/>
<dbReference type="EMBL" id="CP003282">
    <property type="protein sequence ID" value="AFG37288.1"/>
    <property type="molecule type" value="Genomic_DNA"/>
</dbReference>
<protein>
    <submittedName>
        <fullName evidence="1">Uncharacterized protein</fullName>
    </submittedName>
</protein>
<keyword evidence="2" id="KW-1185">Reference proteome</keyword>
<organism evidence="1 2">
    <name type="scientific">Spirochaeta africana (strain ATCC 700263 / DSM 8902 / Z-7692)</name>
    <dbReference type="NCBI Taxonomy" id="889378"/>
    <lineage>
        <taxon>Bacteria</taxon>
        <taxon>Pseudomonadati</taxon>
        <taxon>Spirochaetota</taxon>
        <taxon>Spirochaetia</taxon>
        <taxon>Spirochaetales</taxon>
        <taxon>Spirochaetaceae</taxon>
        <taxon>Spirochaeta</taxon>
    </lineage>
</organism>
<reference evidence="2" key="1">
    <citation type="journal article" date="2013" name="Stand. Genomic Sci.">
        <title>Complete genome sequence of the halophilic bacterium Spirochaeta africana type strain (Z-7692(T)) from the alkaline Lake Magadi in the East African Rift.</title>
        <authorList>
            <person name="Liolos K."/>
            <person name="Abt B."/>
            <person name="Scheuner C."/>
            <person name="Teshima H."/>
            <person name="Held B."/>
            <person name="Lapidus A."/>
            <person name="Nolan M."/>
            <person name="Lucas S."/>
            <person name="Deshpande S."/>
            <person name="Cheng J.F."/>
            <person name="Tapia R."/>
            <person name="Goodwin L.A."/>
            <person name="Pitluck S."/>
            <person name="Pagani I."/>
            <person name="Ivanova N."/>
            <person name="Mavromatis K."/>
            <person name="Mikhailova N."/>
            <person name="Huntemann M."/>
            <person name="Pati A."/>
            <person name="Chen A."/>
            <person name="Palaniappan K."/>
            <person name="Land M."/>
            <person name="Rohde M."/>
            <person name="Tindall B.J."/>
            <person name="Detter J.C."/>
            <person name="Goker M."/>
            <person name="Bristow J."/>
            <person name="Eisen J.A."/>
            <person name="Markowitz V."/>
            <person name="Hugenholtz P."/>
            <person name="Woyke T."/>
            <person name="Klenk H.P."/>
            <person name="Kyrpides N.C."/>
        </authorList>
    </citation>
    <scope>NUCLEOTIDE SEQUENCE</scope>
    <source>
        <strain evidence="2">ATCC 700263 / DSM 8902 / Z-7692</strain>
    </source>
</reference>
<dbReference type="STRING" id="889378.Spiaf_1210"/>
<dbReference type="PATRIC" id="fig|889378.3.peg.1209"/>
<gene>
    <name evidence="1" type="ordered locus">Spiaf_1210</name>
</gene>
<dbReference type="RefSeq" id="WP_014455277.1">
    <property type="nucleotide sequence ID" value="NC_017098.1"/>
</dbReference>
<proteinExistence type="predicted"/>
<evidence type="ECO:0000313" key="1">
    <source>
        <dbReference type="EMBL" id="AFG37288.1"/>
    </source>
</evidence>
<dbReference type="eggNOG" id="ENOG502Z7J4">
    <property type="taxonomic scope" value="Bacteria"/>
</dbReference>
<sequence length="344" mass="40017">MNLISRKKRIYPVQAPLREYLAAYDRTVELQLGYDDLMDYYVAAPYYDSSGRDTLWITVQYHTSEQDRIHAGLLHAYSCIRADGDLSFVRHLVVDRVDLCTYGNTQPFRIRILNPLNENFDYFYIKQADASRIYGLELEHLLSPNRLSFQVSGDTLAEEHIVGIPGDKFIESRLQDDHLDEVRLAKEFVKFNERCFLRLLGDMHSNNFVIEVMPDFEETIYRIRAIDFDQQCYEGNYKVYLPQFFKQNNPIIQLGLRCMQPETTRQYQHEERSLMQKRMQASWEQLTGLLDVMQVDTIAPAENVASLGQQLAEYHHQPDFARAESMGAIVRLSLSMLDTLTASG</sequence>
<dbReference type="OrthoDB" id="1222242at2"/>
<dbReference type="AlphaFoldDB" id="H9UIE5"/>